<dbReference type="FunFam" id="3.20.20.70:FF:000044">
    <property type="entry name" value="Deoxyribose-phosphate aldolase"/>
    <property type="match status" value="1"/>
</dbReference>
<gene>
    <name evidence="7 8" type="primary">deoC</name>
    <name evidence="8" type="ORF">D2962_03535</name>
</gene>
<evidence type="ECO:0000256" key="3">
    <source>
        <dbReference type="ARBA" id="ARBA00023239"/>
    </source>
</evidence>
<dbReference type="SMART" id="SM01133">
    <property type="entry name" value="DeoC"/>
    <property type="match status" value="1"/>
</dbReference>
<dbReference type="InterPro" id="IPR011343">
    <property type="entry name" value="DeoC"/>
</dbReference>
<keyword evidence="3 7" id="KW-0456">Lyase</keyword>
<feature type="active site" description="Proton donor/acceptor" evidence="7">
    <location>
        <position position="191"/>
    </location>
</feature>
<dbReference type="RefSeq" id="WP_120765410.1">
    <property type="nucleotide sequence ID" value="NZ_CP033169.1"/>
</dbReference>
<dbReference type="Pfam" id="PF01791">
    <property type="entry name" value="DeoC"/>
    <property type="match status" value="1"/>
</dbReference>
<dbReference type="GO" id="GO:0016052">
    <property type="term" value="P:carbohydrate catabolic process"/>
    <property type="evidence" value="ECO:0007669"/>
    <property type="project" value="TreeGrafter"/>
</dbReference>
<dbReference type="UniPathway" id="UPA00002">
    <property type="reaction ID" value="UER00468"/>
</dbReference>
<dbReference type="KEGG" id="bacg:D2962_03535"/>
<evidence type="ECO:0000313" key="9">
    <source>
        <dbReference type="Proteomes" id="UP000280960"/>
    </source>
</evidence>
<dbReference type="Gene3D" id="3.20.20.70">
    <property type="entry name" value="Aldolase class I"/>
    <property type="match status" value="1"/>
</dbReference>
<feature type="active site" description="Schiff-base intermediate with acetaldehyde" evidence="7">
    <location>
        <position position="160"/>
    </location>
</feature>
<dbReference type="EC" id="4.1.2.4" evidence="7"/>
<dbReference type="InterPro" id="IPR028581">
    <property type="entry name" value="DeoC_typeI"/>
</dbReference>
<evidence type="ECO:0000313" key="8">
    <source>
        <dbReference type="EMBL" id="AYO29805.1"/>
    </source>
</evidence>
<dbReference type="CDD" id="cd00959">
    <property type="entry name" value="DeoC"/>
    <property type="match status" value="1"/>
</dbReference>
<comment type="similarity">
    <text evidence="1 7">Belongs to the DeoC/FbaB aldolase family. DeoC type 1 subfamily.</text>
</comment>
<keyword evidence="4 7" id="KW-0704">Schiff base</keyword>
<comment type="function">
    <text evidence="6 7">Catalyzes a reversible aldol reaction between acetaldehyde and D-glyceraldehyde 3-phosphate to generate 2-deoxy-D-ribose 5-phosphate.</text>
</comment>
<comment type="pathway">
    <text evidence="7">Carbohydrate degradation; 2-deoxy-D-ribose 1-phosphate degradation; D-glyceraldehyde 3-phosphate and acetaldehyde from 2-deoxy-alpha-D-ribose 1-phosphate: step 2/2.</text>
</comment>
<dbReference type="Proteomes" id="UP000280960">
    <property type="component" value="Chromosome"/>
</dbReference>
<dbReference type="InterPro" id="IPR002915">
    <property type="entry name" value="DeoC/FbaB/LacD_aldolase"/>
</dbReference>
<sequence>MECNVTLKDLAGMIDNTNLKVDVQREDLEKLCKESIKYGFKSVAVNHSSIKYCRQLLAGTGVGIVTGVSYPLGTNTLEEKLFETKHTIEIGATEIDYVINISELRAKNYDYMKKEMEEILKVCRQNNVLCKVILETYYLTDDEIIAMCKIASEVKPDFIKTSTGQIQGGGARVEHVSLIKEALGDSGVQVKAAGGIKTLEDALNMIEAGATRLGTSSGTKIMEEYMERFS</sequence>
<dbReference type="PIRSF" id="PIRSF001357">
    <property type="entry name" value="DeoC"/>
    <property type="match status" value="1"/>
</dbReference>
<evidence type="ECO:0000256" key="5">
    <source>
        <dbReference type="ARBA" id="ARBA00048791"/>
    </source>
</evidence>
<dbReference type="PANTHER" id="PTHR10889">
    <property type="entry name" value="DEOXYRIBOSE-PHOSPHATE ALDOLASE"/>
    <property type="match status" value="1"/>
</dbReference>
<evidence type="ECO:0000256" key="6">
    <source>
        <dbReference type="ARBA" id="ARBA00056337"/>
    </source>
</evidence>
<accession>A0A3G2R3A8</accession>
<keyword evidence="9" id="KW-1185">Reference proteome</keyword>
<dbReference type="SUPFAM" id="SSF51569">
    <property type="entry name" value="Aldolase"/>
    <property type="match status" value="1"/>
</dbReference>
<evidence type="ECO:0000256" key="7">
    <source>
        <dbReference type="HAMAP-Rule" id="MF_00114"/>
    </source>
</evidence>
<feature type="active site" description="Proton donor/acceptor" evidence="7">
    <location>
        <position position="96"/>
    </location>
</feature>
<dbReference type="GO" id="GO:0005737">
    <property type="term" value="C:cytoplasm"/>
    <property type="evidence" value="ECO:0007669"/>
    <property type="project" value="UniProtKB-SubCell"/>
</dbReference>
<comment type="subcellular location">
    <subcellularLocation>
        <location evidence="7">Cytoplasm</location>
    </subcellularLocation>
</comment>
<name>A0A3G2R3A8_9FIRM</name>
<dbReference type="AlphaFoldDB" id="A0A3G2R3A8"/>
<dbReference type="HAMAP" id="MF_00114">
    <property type="entry name" value="DeoC_type1"/>
    <property type="match status" value="1"/>
</dbReference>
<dbReference type="GO" id="GO:0006018">
    <property type="term" value="P:2-deoxyribose 1-phosphate catabolic process"/>
    <property type="evidence" value="ECO:0007669"/>
    <property type="project" value="UniProtKB-UniRule"/>
</dbReference>
<dbReference type="GO" id="GO:0004139">
    <property type="term" value="F:deoxyribose-phosphate aldolase activity"/>
    <property type="evidence" value="ECO:0007669"/>
    <property type="project" value="UniProtKB-UniRule"/>
</dbReference>
<evidence type="ECO:0000256" key="1">
    <source>
        <dbReference type="ARBA" id="ARBA00010936"/>
    </source>
</evidence>
<dbReference type="EMBL" id="CP033169">
    <property type="protein sequence ID" value="AYO29805.1"/>
    <property type="molecule type" value="Genomic_DNA"/>
</dbReference>
<reference evidence="8 9" key="1">
    <citation type="submission" date="2018-10" db="EMBL/GenBank/DDBJ databases">
        <authorList>
            <person name="Zhang X."/>
        </authorList>
    </citation>
    <scope>NUCLEOTIDE SEQUENCE [LARGE SCALE GENOMIC DNA]</scope>
    <source>
        <strain evidence="8 9">SK-G1</strain>
    </source>
</reference>
<dbReference type="PANTHER" id="PTHR10889:SF1">
    <property type="entry name" value="DEOXYRIBOSE-PHOSPHATE ALDOLASE"/>
    <property type="match status" value="1"/>
</dbReference>
<evidence type="ECO:0000256" key="2">
    <source>
        <dbReference type="ARBA" id="ARBA00022490"/>
    </source>
</evidence>
<dbReference type="NCBIfam" id="TIGR00126">
    <property type="entry name" value="deoC"/>
    <property type="match status" value="1"/>
</dbReference>
<protein>
    <recommendedName>
        <fullName evidence="7">Deoxyribose-phosphate aldolase</fullName>
        <shortName evidence="7">DERA</shortName>
        <ecNumber evidence="7">4.1.2.4</ecNumber>
    </recommendedName>
    <alternativeName>
        <fullName evidence="7">2-deoxy-D-ribose 5-phosphate aldolase</fullName>
    </alternativeName>
    <alternativeName>
        <fullName evidence="7">Phosphodeoxyriboaldolase</fullName>
        <shortName evidence="7">Deoxyriboaldolase</shortName>
    </alternativeName>
</protein>
<organism evidence="8 9">
    <name type="scientific">Biomaibacter acetigenes</name>
    <dbReference type="NCBI Taxonomy" id="2316383"/>
    <lineage>
        <taxon>Bacteria</taxon>
        <taxon>Bacillati</taxon>
        <taxon>Bacillota</taxon>
        <taxon>Clostridia</taxon>
        <taxon>Thermosediminibacterales</taxon>
        <taxon>Tepidanaerobacteraceae</taxon>
        <taxon>Biomaibacter</taxon>
    </lineage>
</organism>
<keyword evidence="2 7" id="KW-0963">Cytoplasm</keyword>
<proteinExistence type="inferred from homology"/>
<dbReference type="GO" id="GO:0009264">
    <property type="term" value="P:deoxyribonucleotide catabolic process"/>
    <property type="evidence" value="ECO:0007669"/>
    <property type="project" value="UniProtKB-UniRule"/>
</dbReference>
<dbReference type="InterPro" id="IPR013785">
    <property type="entry name" value="Aldolase_TIM"/>
</dbReference>
<evidence type="ECO:0000256" key="4">
    <source>
        <dbReference type="ARBA" id="ARBA00023270"/>
    </source>
</evidence>
<comment type="catalytic activity">
    <reaction evidence="5 7">
        <text>2-deoxy-D-ribose 5-phosphate = D-glyceraldehyde 3-phosphate + acetaldehyde</text>
        <dbReference type="Rhea" id="RHEA:12821"/>
        <dbReference type="ChEBI" id="CHEBI:15343"/>
        <dbReference type="ChEBI" id="CHEBI:59776"/>
        <dbReference type="ChEBI" id="CHEBI:62877"/>
        <dbReference type="EC" id="4.1.2.4"/>
    </reaction>
</comment>